<organism evidence="2 3">
    <name type="scientific">Halobellus litoreus</name>
    <dbReference type="NCBI Taxonomy" id="755310"/>
    <lineage>
        <taxon>Archaea</taxon>
        <taxon>Methanobacteriati</taxon>
        <taxon>Methanobacteriota</taxon>
        <taxon>Stenosarchaea group</taxon>
        <taxon>Halobacteria</taxon>
        <taxon>Halobacteriales</taxon>
        <taxon>Haloferacaceae</taxon>
        <taxon>Halobellus</taxon>
    </lineage>
</organism>
<comment type="caution">
    <text evidence="2">The sequence shown here is derived from an EMBL/GenBank/DDBJ whole genome shotgun (WGS) entry which is preliminary data.</text>
</comment>
<dbReference type="InterPro" id="IPR055975">
    <property type="entry name" value="DUF7553"/>
</dbReference>
<dbReference type="EMBL" id="JBHUDP010000002">
    <property type="protein sequence ID" value="MFD1685378.1"/>
    <property type="molecule type" value="Genomic_DNA"/>
</dbReference>
<feature type="compositionally biased region" description="Basic and acidic residues" evidence="1">
    <location>
        <begin position="1"/>
        <end position="15"/>
    </location>
</feature>
<name>A0ABD6DX25_9EURY</name>
<gene>
    <name evidence="2" type="ORF">ACFSAS_07090</name>
</gene>
<dbReference type="AlphaFoldDB" id="A0ABD6DX25"/>
<keyword evidence="3" id="KW-1185">Reference proteome</keyword>
<dbReference type="RefSeq" id="WP_256306620.1">
    <property type="nucleotide sequence ID" value="NZ_JANHAW010000001.1"/>
</dbReference>
<sequence>MSHELLQEASERLRQAAEATSGDDVQRRVYDQSDALATLAARDRTPDHGRLARHMNVLAELAEETDGAAHEAVVDARSKVSEFREGVEGV</sequence>
<evidence type="ECO:0000313" key="2">
    <source>
        <dbReference type="EMBL" id="MFD1685378.1"/>
    </source>
</evidence>
<evidence type="ECO:0000313" key="3">
    <source>
        <dbReference type="Proteomes" id="UP001597092"/>
    </source>
</evidence>
<proteinExistence type="predicted"/>
<feature type="region of interest" description="Disordered" evidence="1">
    <location>
        <begin position="1"/>
        <end position="26"/>
    </location>
</feature>
<protein>
    <submittedName>
        <fullName evidence="2">Uncharacterized protein</fullName>
    </submittedName>
</protein>
<accession>A0ABD6DX25</accession>
<reference evidence="2 3" key="1">
    <citation type="journal article" date="2019" name="Int. J. Syst. Evol. Microbiol.">
        <title>The Global Catalogue of Microorganisms (GCM) 10K type strain sequencing project: providing services to taxonomists for standard genome sequencing and annotation.</title>
        <authorList>
            <consortium name="The Broad Institute Genomics Platform"/>
            <consortium name="The Broad Institute Genome Sequencing Center for Infectious Disease"/>
            <person name="Wu L."/>
            <person name="Ma J."/>
        </authorList>
    </citation>
    <scope>NUCLEOTIDE SEQUENCE [LARGE SCALE GENOMIC DNA]</scope>
    <source>
        <strain evidence="2 3">CGMCC 1.10387</strain>
    </source>
</reference>
<dbReference type="Proteomes" id="UP001597092">
    <property type="component" value="Unassembled WGS sequence"/>
</dbReference>
<dbReference type="Pfam" id="PF24430">
    <property type="entry name" value="DUF7553"/>
    <property type="match status" value="1"/>
</dbReference>
<evidence type="ECO:0000256" key="1">
    <source>
        <dbReference type="SAM" id="MobiDB-lite"/>
    </source>
</evidence>